<keyword evidence="4" id="KW-1185">Reference proteome</keyword>
<dbReference type="PANTHER" id="PTHR31793">
    <property type="entry name" value="4-HYDROXYBENZOYL-COA THIOESTERASE FAMILY MEMBER"/>
    <property type="match status" value="1"/>
</dbReference>
<dbReference type="PANTHER" id="PTHR31793:SF27">
    <property type="entry name" value="NOVEL THIOESTERASE SUPERFAMILY DOMAIN AND SAPOSIN A-TYPE DOMAIN CONTAINING PROTEIN (0610012H03RIK)"/>
    <property type="match status" value="1"/>
</dbReference>
<dbReference type="Gene3D" id="3.10.129.10">
    <property type="entry name" value="Hotdog Thioesterase"/>
    <property type="match status" value="1"/>
</dbReference>
<dbReference type="EMBL" id="SWLG01000008">
    <property type="protein sequence ID" value="TLS36914.1"/>
    <property type="molecule type" value="Genomic_DNA"/>
</dbReference>
<accession>A0A5R9F8R4</accession>
<proteinExistence type="inferred from homology"/>
<dbReference type="CDD" id="cd00586">
    <property type="entry name" value="4HBT"/>
    <property type="match status" value="1"/>
</dbReference>
<dbReference type="Proteomes" id="UP000308230">
    <property type="component" value="Unassembled WGS sequence"/>
</dbReference>
<dbReference type="OrthoDB" id="9799036at2"/>
<comment type="caution">
    <text evidence="3">The sequence shown here is derived from an EMBL/GenBank/DDBJ whole genome shotgun (WGS) entry which is preliminary data.</text>
</comment>
<name>A0A5R9F8R4_9BACL</name>
<dbReference type="InterPro" id="IPR050563">
    <property type="entry name" value="4-hydroxybenzoyl-CoA_TE"/>
</dbReference>
<evidence type="ECO:0000313" key="3">
    <source>
        <dbReference type="EMBL" id="TLS36914.1"/>
    </source>
</evidence>
<protein>
    <submittedName>
        <fullName evidence="3">Acyl-CoA thioesterase</fullName>
    </submittedName>
</protein>
<dbReference type="GO" id="GO:0047617">
    <property type="term" value="F:fatty acyl-CoA hydrolase activity"/>
    <property type="evidence" value="ECO:0007669"/>
    <property type="project" value="TreeGrafter"/>
</dbReference>
<dbReference type="RefSeq" id="WP_138127111.1">
    <property type="nucleotide sequence ID" value="NZ_SWLG01000008.1"/>
</dbReference>
<evidence type="ECO:0000313" key="4">
    <source>
        <dbReference type="Proteomes" id="UP000308230"/>
    </source>
</evidence>
<dbReference type="SUPFAM" id="SSF54637">
    <property type="entry name" value="Thioesterase/thiol ester dehydrase-isomerase"/>
    <property type="match status" value="1"/>
</dbReference>
<organism evidence="3 4">
    <name type="scientific">Exobacillus caeni</name>
    <dbReference type="NCBI Taxonomy" id="2574798"/>
    <lineage>
        <taxon>Bacteria</taxon>
        <taxon>Bacillati</taxon>
        <taxon>Bacillota</taxon>
        <taxon>Bacilli</taxon>
        <taxon>Bacillales</taxon>
        <taxon>Guptibacillaceae</taxon>
        <taxon>Exobacillus</taxon>
    </lineage>
</organism>
<dbReference type="AlphaFoldDB" id="A0A5R9F8R4"/>
<evidence type="ECO:0000256" key="1">
    <source>
        <dbReference type="ARBA" id="ARBA00005953"/>
    </source>
</evidence>
<dbReference type="InterPro" id="IPR029069">
    <property type="entry name" value="HotDog_dom_sf"/>
</dbReference>
<comment type="similarity">
    <text evidence="1">Belongs to the 4-hydroxybenzoyl-CoA thioesterase family.</text>
</comment>
<reference evidence="3 4" key="1">
    <citation type="submission" date="2019-04" db="EMBL/GenBank/DDBJ databases">
        <title>Bacillus caeni sp. nov., a bacterium isolated from mangrove sediment.</title>
        <authorList>
            <person name="Huang H."/>
            <person name="Mo K."/>
            <person name="Hu Y."/>
        </authorList>
    </citation>
    <scope>NUCLEOTIDE SEQUENCE [LARGE SCALE GENOMIC DNA]</scope>
    <source>
        <strain evidence="3 4">HB172195</strain>
    </source>
</reference>
<keyword evidence="2" id="KW-0378">Hydrolase</keyword>
<sequence>MNHETDIYIRFAETDAAGHVNSVSYFIYMEEARSKFFGALGFGPKPGEDSYRFIMASTKCDFLARAYFNQGLKVSTFVTHIGTKSFRIGHLIREAESGELIARGEAVIVCFNFREQKTEPIPDRLRDILQGQLAMGA</sequence>
<dbReference type="Pfam" id="PF13279">
    <property type="entry name" value="4HBT_2"/>
    <property type="match status" value="1"/>
</dbReference>
<gene>
    <name evidence="3" type="ORF">FCL54_13235</name>
</gene>
<evidence type="ECO:0000256" key="2">
    <source>
        <dbReference type="ARBA" id="ARBA00022801"/>
    </source>
</evidence>